<evidence type="ECO:0000313" key="1">
    <source>
        <dbReference type="EMBL" id="ETL85085.1"/>
    </source>
</evidence>
<sequence>MGHWQLRDLNTDYSFRSATILTSNGALVCTRNTVLNTDNTGTVLNCPGKSGADYY</sequence>
<protein>
    <submittedName>
        <fullName evidence="1">Uncharacterized protein</fullName>
    </submittedName>
</protein>
<dbReference type="AlphaFoldDB" id="W2KL67"/>
<organism evidence="1">
    <name type="scientific">Phytophthora nicotianae</name>
    <name type="common">Potato buckeye rot agent</name>
    <name type="synonym">Phytophthora parasitica</name>
    <dbReference type="NCBI Taxonomy" id="4792"/>
    <lineage>
        <taxon>Eukaryota</taxon>
        <taxon>Sar</taxon>
        <taxon>Stramenopiles</taxon>
        <taxon>Oomycota</taxon>
        <taxon>Peronosporomycetes</taxon>
        <taxon>Peronosporales</taxon>
        <taxon>Peronosporaceae</taxon>
        <taxon>Phytophthora</taxon>
    </lineage>
</organism>
<proteinExistence type="predicted"/>
<name>W2KL67_PHYNI</name>
<gene>
    <name evidence="1" type="ORF">L917_15251</name>
</gene>
<reference evidence="1" key="1">
    <citation type="submission" date="2013-11" db="EMBL/GenBank/DDBJ databases">
        <title>The Genome Sequence of Phytophthora parasitica CHvinca01.</title>
        <authorList>
            <consortium name="The Broad Institute Genomics Platform"/>
            <person name="Russ C."/>
            <person name="Tyler B."/>
            <person name="Panabieres F."/>
            <person name="Shan W."/>
            <person name="Tripathy S."/>
            <person name="Grunwald N."/>
            <person name="Machado M."/>
            <person name="Johnson C.S."/>
            <person name="Arredondo F."/>
            <person name="Hong C."/>
            <person name="Coffey M."/>
            <person name="Young S.K."/>
            <person name="Zeng Q."/>
            <person name="Gargeya S."/>
            <person name="Fitzgerald M."/>
            <person name="Abouelleil A."/>
            <person name="Alvarado L."/>
            <person name="Chapman S.B."/>
            <person name="Gainer-Dewar J."/>
            <person name="Goldberg J."/>
            <person name="Griggs A."/>
            <person name="Gujja S."/>
            <person name="Hansen M."/>
            <person name="Howarth C."/>
            <person name="Imamovic A."/>
            <person name="Ireland A."/>
            <person name="Larimer J."/>
            <person name="McCowan C."/>
            <person name="Murphy C."/>
            <person name="Pearson M."/>
            <person name="Poon T.W."/>
            <person name="Priest M."/>
            <person name="Roberts A."/>
            <person name="Saif S."/>
            <person name="Shea T."/>
            <person name="Sykes S."/>
            <person name="Wortman J."/>
            <person name="Nusbaum C."/>
            <person name="Birren B."/>
        </authorList>
    </citation>
    <scope>NUCLEOTIDE SEQUENCE [LARGE SCALE GENOMIC DNA]</scope>
    <source>
        <strain evidence="1">CHvinca01</strain>
    </source>
</reference>
<feature type="non-terminal residue" evidence="1">
    <location>
        <position position="55"/>
    </location>
</feature>
<dbReference type="Proteomes" id="UP000054423">
    <property type="component" value="Unassembled WGS sequence"/>
</dbReference>
<dbReference type="EMBL" id="KI681646">
    <property type="protein sequence ID" value="ETL85085.1"/>
    <property type="molecule type" value="Genomic_DNA"/>
</dbReference>
<accession>W2KL67</accession>